<dbReference type="Gene3D" id="3.30.1360.20">
    <property type="entry name" value="Transcriptional coactivator/pterin dehydratase"/>
    <property type="match status" value="1"/>
</dbReference>
<evidence type="ECO:0000313" key="1">
    <source>
        <dbReference type="EMBL" id="GCB02321.1"/>
    </source>
</evidence>
<dbReference type="GO" id="GO:0008124">
    <property type="term" value="F:4-alpha-hydroxytetrahydrobiopterin dehydratase activity"/>
    <property type="evidence" value="ECO:0007669"/>
    <property type="project" value="InterPro"/>
</dbReference>
<comment type="caution">
    <text evidence="1">The sequence shown here is derived from an EMBL/GenBank/DDBJ whole genome shotgun (WGS) entry which is preliminary data.</text>
</comment>
<sequence>MSENEAKQASAAPGGERVASLNLRFEFASYADTRRFLDEMADLSKREDYYPDVSFGKTYANISIDGDGQTALQQRNSNFINEIKVLAEQLTTAVGTAGSGTR</sequence>
<gene>
    <name evidence="1" type="ORF">SFMTTN_3437</name>
</gene>
<accession>A0A401JZU2</accession>
<proteinExistence type="predicted"/>
<dbReference type="GO" id="GO:0006729">
    <property type="term" value="P:tetrahydrobiopterin biosynthetic process"/>
    <property type="evidence" value="ECO:0007669"/>
    <property type="project" value="InterPro"/>
</dbReference>
<keyword evidence="2" id="KW-1185">Reference proteome</keyword>
<dbReference type="InterPro" id="IPR036428">
    <property type="entry name" value="PCD_sf"/>
</dbReference>
<name>A0A401JZU2_9PROT</name>
<dbReference type="EMBL" id="BGOW01000050">
    <property type="protein sequence ID" value="GCB02321.1"/>
    <property type="molecule type" value="Genomic_DNA"/>
</dbReference>
<organism evidence="1 2">
    <name type="scientific">Sulfuriferula multivorans</name>
    <dbReference type="NCBI Taxonomy" id="1559896"/>
    <lineage>
        <taxon>Bacteria</taxon>
        <taxon>Pseudomonadati</taxon>
        <taxon>Pseudomonadota</taxon>
        <taxon>Betaproteobacteria</taxon>
        <taxon>Nitrosomonadales</taxon>
        <taxon>Sulfuricellaceae</taxon>
        <taxon>Sulfuriferula</taxon>
    </lineage>
</organism>
<evidence type="ECO:0008006" key="3">
    <source>
        <dbReference type="Google" id="ProtNLM"/>
    </source>
</evidence>
<dbReference type="OrthoDB" id="5297462at2"/>
<dbReference type="Proteomes" id="UP000286806">
    <property type="component" value="Unassembled WGS sequence"/>
</dbReference>
<protein>
    <recommendedName>
        <fullName evidence="3">4a-hydroxytetrahydrobiopterin dehydratase</fullName>
    </recommendedName>
</protein>
<evidence type="ECO:0000313" key="2">
    <source>
        <dbReference type="Proteomes" id="UP000286806"/>
    </source>
</evidence>
<dbReference type="SUPFAM" id="SSF55248">
    <property type="entry name" value="PCD-like"/>
    <property type="match status" value="1"/>
</dbReference>
<dbReference type="RefSeq" id="WP_124706353.1">
    <property type="nucleotide sequence ID" value="NZ_BGOW01000050.1"/>
</dbReference>
<dbReference type="AlphaFoldDB" id="A0A401JZU2"/>
<reference evidence="1 2" key="1">
    <citation type="journal article" date="2019" name="Front. Microbiol.">
        <title>Genomes of Neutrophilic Sulfur-Oxidizing Chemolithoautotrophs Representing 9 Proteobacterial Species From 8 Genera.</title>
        <authorList>
            <person name="Watanabe T."/>
            <person name="Kojima H."/>
            <person name="Umezawa K."/>
            <person name="Hori C."/>
            <person name="Takasuka T.E."/>
            <person name="Kato Y."/>
            <person name="Fukui M."/>
        </authorList>
    </citation>
    <scope>NUCLEOTIDE SEQUENCE [LARGE SCALE GENOMIC DNA]</scope>
    <source>
        <strain evidence="1 2">TTN</strain>
    </source>
</reference>